<protein>
    <recommendedName>
        <fullName evidence="1">DUF4283 domain-containing protein</fullName>
    </recommendedName>
</protein>
<dbReference type="Proteomes" id="UP000824469">
    <property type="component" value="Unassembled WGS sequence"/>
</dbReference>
<gene>
    <name evidence="2" type="ORF">KI387_042073</name>
</gene>
<dbReference type="AlphaFoldDB" id="A0AA38F988"/>
<organism evidence="2 3">
    <name type="scientific">Taxus chinensis</name>
    <name type="common">Chinese yew</name>
    <name type="synonym">Taxus wallichiana var. chinensis</name>
    <dbReference type="NCBI Taxonomy" id="29808"/>
    <lineage>
        <taxon>Eukaryota</taxon>
        <taxon>Viridiplantae</taxon>
        <taxon>Streptophyta</taxon>
        <taxon>Embryophyta</taxon>
        <taxon>Tracheophyta</taxon>
        <taxon>Spermatophyta</taxon>
        <taxon>Pinopsida</taxon>
        <taxon>Pinidae</taxon>
        <taxon>Conifers II</taxon>
        <taxon>Cupressales</taxon>
        <taxon>Taxaceae</taxon>
        <taxon>Taxus</taxon>
    </lineage>
</organism>
<comment type="caution">
    <text evidence="2">The sequence shown here is derived from an EMBL/GenBank/DDBJ whole genome shotgun (WGS) entry which is preliminary data.</text>
</comment>
<evidence type="ECO:0000259" key="1">
    <source>
        <dbReference type="Pfam" id="PF14111"/>
    </source>
</evidence>
<feature type="non-terminal residue" evidence="2">
    <location>
        <position position="302"/>
    </location>
</feature>
<proteinExistence type="predicted"/>
<name>A0AA38F988_TAXCH</name>
<evidence type="ECO:0000313" key="2">
    <source>
        <dbReference type="EMBL" id="KAH9292737.1"/>
    </source>
</evidence>
<dbReference type="PANTHER" id="PTHR31286">
    <property type="entry name" value="GLYCINE-RICH CELL WALL STRUCTURAL PROTEIN 1.8-LIKE"/>
    <property type="match status" value="1"/>
</dbReference>
<dbReference type="PANTHER" id="PTHR31286:SF180">
    <property type="entry name" value="OS10G0362600 PROTEIN"/>
    <property type="match status" value="1"/>
</dbReference>
<sequence length="302" mass="33843">MELLRAGCEFEISGGLREGFESVVSIALAAECLSKNCDVAAKEPVKEKNAIFGGSVGSRAWAEVVKTPPDKNVKPQAACDFKSTKDAEGVTHLQVPDGFLQRALEKTNLALVGKFLGARPNVDTIRNWAIRRWKPKGDLIITTMAKGFFLARFNLQYDVDSVLLGGPWCLGNMGLFLKKWYPGFNPFVENIHAIPIWCRLPGLPLHLWDDEILLHIAKSIGSPIGLDGPTRNRSRLAFSRFCVSIEMDQELPDNIVLQSKFGEWNQQIEYEAFKLRCSKCHRLGHFSSKCLEHTVQKLEDFP</sequence>
<dbReference type="OMA" id="MAWIRFL"/>
<dbReference type="InterPro" id="IPR025558">
    <property type="entry name" value="DUF4283"/>
</dbReference>
<dbReference type="EMBL" id="JAHRHJ020002430">
    <property type="protein sequence ID" value="KAH9292737.1"/>
    <property type="molecule type" value="Genomic_DNA"/>
</dbReference>
<dbReference type="InterPro" id="IPR040256">
    <property type="entry name" value="At4g02000-like"/>
</dbReference>
<reference evidence="2 3" key="1">
    <citation type="journal article" date="2021" name="Nat. Plants">
        <title>The Taxus genome provides insights into paclitaxel biosynthesis.</title>
        <authorList>
            <person name="Xiong X."/>
            <person name="Gou J."/>
            <person name="Liao Q."/>
            <person name="Li Y."/>
            <person name="Zhou Q."/>
            <person name="Bi G."/>
            <person name="Li C."/>
            <person name="Du R."/>
            <person name="Wang X."/>
            <person name="Sun T."/>
            <person name="Guo L."/>
            <person name="Liang H."/>
            <person name="Lu P."/>
            <person name="Wu Y."/>
            <person name="Zhang Z."/>
            <person name="Ro D.K."/>
            <person name="Shang Y."/>
            <person name="Huang S."/>
            <person name="Yan J."/>
        </authorList>
    </citation>
    <scope>NUCLEOTIDE SEQUENCE [LARGE SCALE GENOMIC DNA]</scope>
    <source>
        <strain evidence="2">Ta-2019</strain>
    </source>
</reference>
<dbReference type="Pfam" id="PF14111">
    <property type="entry name" value="DUF4283"/>
    <property type="match status" value="1"/>
</dbReference>
<feature type="domain" description="DUF4283" evidence="1">
    <location>
        <begin position="105"/>
        <end position="186"/>
    </location>
</feature>
<evidence type="ECO:0000313" key="3">
    <source>
        <dbReference type="Proteomes" id="UP000824469"/>
    </source>
</evidence>
<keyword evidence="3" id="KW-1185">Reference proteome</keyword>
<accession>A0AA38F988</accession>